<keyword evidence="2" id="KW-0378">Hydrolase</keyword>
<sequence>MCPLKSTNQIPIYEARSDARDNLINSVIVAATSNIKEVLLCFGSEVFRGNRCVKNDNAHFAAFISPNHPAVMKLGVRFERDVGGDPPRMYPGRELAICKLPKDCKVGILYLYPGITLRTVERNIQNLKGVVLLSFGAGNAPTDKDFLDTLKDSTERGTLIINVTQCPKGAVNAAYETGQMLKGSGVVSGEDITTEAAYCKLCYLLGREDLTYEQRKRELGKPLRQEMTQGLVEVPEPMRERSPWLDCRSSGRTMLSSSFWRSQAWR</sequence>
<dbReference type="InterPro" id="IPR037152">
    <property type="entry name" value="L-asparaginase_N_sf"/>
</dbReference>
<evidence type="ECO:0000313" key="5">
    <source>
        <dbReference type="EMBL" id="KAK7103432.1"/>
    </source>
</evidence>
<dbReference type="PANTHER" id="PTHR11707">
    <property type="entry name" value="L-ASPARAGINASE"/>
    <property type="match status" value="1"/>
</dbReference>
<gene>
    <name evidence="5" type="ORF">V1264_018327</name>
</gene>
<dbReference type="PANTHER" id="PTHR11707:SF28">
    <property type="entry name" value="60 KDA LYSOPHOSPHOLIPASE"/>
    <property type="match status" value="1"/>
</dbReference>
<dbReference type="SMART" id="SM00870">
    <property type="entry name" value="Asparaginase"/>
    <property type="match status" value="1"/>
</dbReference>
<feature type="domain" description="L-asparaginase N-terminal" evidence="3">
    <location>
        <begin position="9"/>
        <end position="74"/>
    </location>
</feature>
<evidence type="ECO:0000256" key="2">
    <source>
        <dbReference type="ARBA" id="ARBA00022801"/>
    </source>
</evidence>
<dbReference type="Pfam" id="PF00710">
    <property type="entry name" value="Asparaginase"/>
    <property type="match status" value="1"/>
</dbReference>
<dbReference type="AlphaFoldDB" id="A0AAN9BDA7"/>
<dbReference type="GO" id="GO:0009066">
    <property type="term" value="P:aspartate family amino acid metabolic process"/>
    <property type="evidence" value="ECO:0007669"/>
    <property type="project" value="UniProtKB-ARBA"/>
</dbReference>
<feature type="domain" description="Asparaginase/glutaminase C-terminal" evidence="4">
    <location>
        <begin position="105"/>
        <end position="209"/>
    </location>
</feature>
<dbReference type="Proteomes" id="UP001374579">
    <property type="component" value="Unassembled WGS sequence"/>
</dbReference>
<keyword evidence="6" id="KW-1185">Reference proteome</keyword>
<dbReference type="Gene3D" id="3.40.50.1170">
    <property type="entry name" value="L-asparaginase, N-terminal domain"/>
    <property type="match status" value="1"/>
</dbReference>
<evidence type="ECO:0000259" key="4">
    <source>
        <dbReference type="Pfam" id="PF17763"/>
    </source>
</evidence>
<dbReference type="Gene3D" id="3.40.50.40">
    <property type="match status" value="1"/>
</dbReference>
<dbReference type="EC" id="3.5.1.1" evidence="1"/>
<organism evidence="5 6">
    <name type="scientific">Littorina saxatilis</name>
    <dbReference type="NCBI Taxonomy" id="31220"/>
    <lineage>
        <taxon>Eukaryota</taxon>
        <taxon>Metazoa</taxon>
        <taxon>Spiralia</taxon>
        <taxon>Lophotrochozoa</taxon>
        <taxon>Mollusca</taxon>
        <taxon>Gastropoda</taxon>
        <taxon>Caenogastropoda</taxon>
        <taxon>Littorinimorpha</taxon>
        <taxon>Littorinoidea</taxon>
        <taxon>Littorinidae</taxon>
        <taxon>Littorina</taxon>
    </lineage>
</organism>
<dbReference type="EMBL" id="JBAMIC010000008">
    <property type="protein sequence ID" value="KAK7103432.1"/>
    <property type="molecule type" value="Genomic_DNA"/>
</dbReference>
<evidence type="ECO:0000259" key="3">
    <source>
        <dbReference type="Pfam" id="PF00710"/>
    </source>
</evidence>
<protein>
    <recommendedName>
        <fullName evidence="1">asparaginase</fullName>
        <ecNumber evidence="1">3.5.1.1</ecNumber>
    </recommendedName>
</protein>
<proteinExistence type="predicted"/>
<dbReference type="FunFam" id="3.40.50.40:FF:000001">
    <property type="entry name" value="L-asparaginase 1"/>
    <property type="match status" value="1"/>
</dbReference>
<evidence type="ECO:0000256" key="1">
    <source>
        <dbReference type="ARBA" id="ARBA00012920"/>
    </source>
</evidence>
<evidence type="ECO:0000313" key="6">
    <source>
        <dbReference type="Proteomes" id="UP001374579"/>
    </source>
</evidence>
<comment type="caution">
    <text evidence="5">The sequence shown here is derived from an EMBL/GenBank/DDBJ whole genome shotgun (WGS) entry which is preliminary data.</text>
</comment>
<dbReference type="Pfam" id="PF17763">
    <property type="entry name" value="Asparaginase_C"/>
    <property type="match status" value="1"/>
</dbReference>
<accession>A0AAN9BDA7</accession>
<reference evidence="5 6" key="1">
    <citation type="submission" date="2024-02" db="EMBL/GenBank/DDBJ databases">
        <title>Chromosome-scale genome assembly of the rough periwinkle Littorina saxatilis.</title>
        <authorList>
            <person name="De Jode A."/>
            <person name="Faria R."/>
            <person name="Formenti G."/>
            <person name="Sims Y."/>
            <person name="Smith T.P."/>
            <person name="Tracey A."/>
            <person name="Wood J.M.D."/>
            <person name="Zagrodzka Z.B."/>
            <person name="Johannesson K."/>
            <person name="Butlin R.K."/>
            <person name="Leder E.H."/>
        </authorList>
    </citation>
    <scope>NUCLEOTIDE SEQUENCE [LARGE SCALE GENOMIC DNA]</scope>
    <source>
        <strain evidence="5">Snail1</strain>
        <tissue evidence="5">Muscle</tissue>
    </source>
</reference>
<name>A0AAN9BDA7_9CAEN</name>
<dbReference type="PIRSF" id="PIRSF500176">
    <property type="entry name" value="L_ASNase"/>
    <property type="match status" value="1"/>
</dbReference>
<dbReference type="InterPro" id="IPR027474">
    <property type="entry name" value="L-asparaginase_N"/>
</dbReference>
<dbReference type="PIRSF" id="PIRSF001220">
    <property type="entry name" value="L-ASNase_gatD"/>
    <property type="match status" value="1"/>
</dbReference>
<dbReference type="InterPro" id="IPR006034">
    <property type="entry name" value="Asparaginase/glutaminase-like"/>
</dbReference>
<dbReference type="InterPro" id="IPR027473">
    <property type="entry name" value="L-asparaginase_C"/>
</dbReference>
<dbReference type="GO" id="GO:0004067">
    <property type="term" value="F:asparaginase activity"/>
    <property type="evidence" value="ECO:0007669"/>
    <property type="project" value="UniProtKB-UniRule"/>
</dbReference>
<dbReference type="PROSITE" id="PS51732">
    <property type="entry name" value="ASN_GLN_ASE_3"/>
    <property type="match status" value="1"/>
</dbReference>
<dbReference type="SUPFAM" id="SSF53774">
    <property type="entry name" value="Glutaminase/Asparaginase"/>
    <property type="match status" value="1"/>
</dbReference>
<dbReference type="InterPro" id="IPR036152">
    <property type="entry name" value="Asp/glu_Ase-like_sf"/>
</dbReference>
<dbReference type="InterPro" id="IPR040919">
    <property type="entry name" value="Asparaginase_C"/>
</dbReference>